<dbReference type="KEGG" id="tpie:A7C91_04550"/>
<evidence type="ECO:0000256" key="1">
    <source>
        <dbReference type="ARBA" id="ARBA00004651"/>
    </source>
</evidence>
<evidence type="ECO:0000256" key="6">
    <source>
        <dbReference type="SAM" id="Phobius"/>
    </source>
</evidence>
<evidence type="ECO:0000313" key="7">
    <source>
        <dbReference type="EMBL" id="ANF22522.1"/>
    </source>
</evidence>
<evidence type="ECO:0000256" key="2">
    <source>
        <dbReference type="ARBA" id="ARBA00022475"/>
    </source>
</evidence>
<evidence type="ECO:0000313" key="8">
    <source>
        <dbReference type="Proteomes" id="UP000076969"/>
    </source>
</evidence>
<evidence type="ECO:0000256" key="5">
    <source>
        <dbReference type="ARBA" id="ARBA00023136"/>
    </source>
</evidence>
<keyword evidence="3 6" id="KW-0812">Transmembrane</keyword>
<dbReference type="GO" id="GO:0016787">
    <property type="term" value="F:hydrolase activity"/>
    <property type="evidence" value="ECO:0007669"/>
    <property type="project" value="UniProtKB-KW"/>
</dbReference>
<keyword evidence="7" id="KW-0378">Hydrolase</keyword>
<dbReference type="PANTHER" id="PTHR33931">
    <property type="entry name" value="HOLIN-LIKE PROTEIN CIDA-RELATED"/>
    <property type="match status" value="1"/>
</dbReference>
<dbReference type="Pfam" id="PF03788">
    <property type="entry name" value="LrgA"/>
    <property type="match status" value="1"/>
</dbReference>
<dbReference type="GeneID" id="28495438"/>
<keyword evidence="5 6" id="KW-0472">Membrane</keyword>
<dbReference type="RefSeq" id="WP_068665303.1">
    <property type="nucleotide sequence ID" value="NZ_CP015520.1"/>
</dbReference>
<dbReference type="Proteomes" id="UP000076969">
    <property type="component" value="Chromosome"/>
</dbReference>
<evidence type="ECO:0000256" key="3">
    <source>
        <dbReference type="ARBA" id="ARBA00022692"/>
    </source>
</evidence>
<name>A0A172WGE8_9EURY</name>
<proteinExistence type="predicted"/>
<keyword evidence="8" id="KW-1185">Reference proteome</keyword>
<accession>A0A172WGE8</accession>
<keyword evidence="2" id="KW-1003">Cell membrane</keyword>
<dbReference type="AlphaFoldDB" id="A0A172WGE8"/>
<dbReference type="EMBL" id="CP015520">
    <property type="protein sequence ID" value="ANF22522.1"/>
    <property type="molecule type" value="Genomic_DNA"/>
</dbReference>
<feature type="transmembrane region" description="Helical" evidence="6">
    <location>
        <begin position="12"/>
        <end position="33"/>
    </location>
</feature>
<feature type="transmembrane region" description="Helical" evidence="6">
    <location>
        <begin position="72"/>
        <end position="93"/>
    </location>
</feature>
<sequence>MNITNGISHKGPIGIILLGLAIILGFFLIGEWLGEWLNLSIPGSVVGMVLLILALLSGLVKIEWVEREAEFLVRNMSILFIPPGVGVVTYLSLIKSQAVPIFAALILSFLVTLVATAKVVELVREKNGRGESK</sequence>
<feature type="transmembrane region" description="Helical" evidence="6">
    <location>
        <begin position="99"/>
        <end position="120"/>
    </location>
</feature>
<protein>
    <submittedName>
        <fullName evidence="7">Effector of murein hydrolase LrgA</fullName>
    </submittedName>
</protein>
<keyword evidence="4 6" id="KW-1133">Transmembrane helix</keyword>
<dbReference type="OrthoDB" id="85741at2157"/>
<reference evidence="8" key="1">
    <citation type="journal article" date="2016" name="Syst. Appl. Microbiol.">
        <title>Thermococcus piezophilus sp. nov., a novel hyperthermophilic and piezophilic archaeon with a broad pressure range for growth, isolated from a deepest hydrothermal vent at the Mid-Cayman Rise.</title>
        <authorList>
            <person name="Dalmasso C."/>
            <person name="Oger P."/>
            <person name="Selva G."/>
            <person name="Courtine D."/>
            <person name="L'Haridon S."/>
            <person name="Garlaschelli A."/>
            <person name="Roussel E."/>
            <person name="Miyazaki J."/>
            <person name="Reveillaud J."/>
            <person name="Jebbar M."/>
            <person name="Takai K."/>
            <person name="Maignien L."/>
            <person name="Alain K."/>
        </authorList>
    </citation>
    <scope>NUCLEOTIDE SEQUENCE [LARGE SCALE GENOMIC DNA]</scope>
    <source>
        <strain evidence="8">CDGS</strain>
    </source>
</reference>
<feature type="transmembrane region" description="Helical" evidence="6">
    <location>
        <begin position="39"/>
        <end position="60"/>
    </location>
</feature>
<dbReference type="GO" id="GO:0005886">
    <property type="term" value="C:plasma membrane"/>
    <property type="evidence" value="ECO:0007669"/>
    <property type="project" value="UniProtKB-SubCell"/>
</dbReference>
<comment type="subcellular location">
    <subcellularLocation>
        <location evidence="1">Cell membrane</location>
        <topology evidence="1">Multi-pass membrane protein</topology>
    </subcellularLocation>
</comment>
<gene>
    <name evidence="7" type="ORF">A7C91_04550</name>
</gene>
<dbReference type="InterPro" id="IPR005538">
    <property type="entry name" value="LrgA/CidA"/>
</dbReference>
<evidence type="ECO:0000256" key="4">
    <source>
        <dbReference type="ARBA" id="ARBA00022989"/>
    </source>
</evidence>
<dbReference type="PANTHER" id="PTHR33931:SF2">
    <property type="entry name" value="HOLIN-LIKE PROTEIN CIDA"/>
    <property type="match status" value="1"/>
</dbReference>
<organism evidence="7 8">
    <name type="scientific">Thermococcus piezophilus</name>
    <dbReference type="NCBI Taxonomy" id="1712654"/>
    <lineage>
        <taxon>Archaea</taxon>
        <taxon>Methanobacteriati</taxon>
        <taxon>Methanobacteriota</taxon>
        <taxon>Thermococci</taxon>
        <taxon>Thermococcales</taxon>
        <taxon>Thermococcaceae</taxon>
        <taxon>Thermococcus</taxon>
    </lineage>
</organism>